<dbReference type="EMBL" id="VWPH01000004">
    <property type="protein sequence ID" value="KAA5835059.1"/>
    <property type="molecule type" value="Genomic_DNA"/>
</dbReference>
<name>A0A5M7BZ46_SACHI</name>
<keyword evidence="1" id="KW-0175">Coiled coil</keyword>
<sequence>MSELGSRTDPHAQARAARQQPLLLHSVALFREVLEQVFTHRHISTVVEVGVESGRVSSLYAELGATAVHCVEPDPTPELRAAIAEHDALHLAEQPSPAVLAELPIADLYVLDGDHNYATVRAELAWITANAPDAVVVLHDLLWPCARRDMYYEPSALDPADRHPATADGPTVWHDGLTPAGFIGRGAFTWATHAGGERNGVLTAVEDALAEAPDWHLEVIPAVFGLGIALRPSAEADTDLLDSLQPYSRSALLAALENNRIALYTRVIELEHEAAAHAADADELARTIAAKQAEIDELSREANALRERLAQATSRPAGKRSFLELARAAVARLRS</sequence>
<protein>
    <submittedName>
        <fullName evidence="2">Class I SAM-dependent methyltransferase</fullName>
    </submittedName>
</protein>
<evidence type="ECO:0000313" key="2">
    <source>
        <dbReference type="EMBL" id="KAA5835059.1"/>
    </source>
</evidence>
<feature type="coiled-coil region" evidence="1">
    <location>
        <begin position="253"/>
        <end position="315"/>
    </location>
</feature>
<reference evidence="2 3" key="1">
    <citation type="submission" date="2019-09" db="EMBL/GenBank/DDBJ databases">
        <title>Draft genome sequence of the thermophilic Saccharopolyspora hirsuta VKM Ac-666T.</title>
        <authorList>
            <person name="Lobastova T.G."/>
            <person name="Fokina V."/>
            <person name="Bragin E.Y."/>
            <person name="Shtratnikova V.Y."/>
            <person name="Starodumova I.P."/>
            <person name="Tarlachkov S.V."/>
            <person name="Donova M.V."/>
        </authorList>
    </citation>
    <scope>NUCLEOTIDE SEQUENCE [LARGE SCALE GENOMIC DNA]</scope>
    <source>
        <strain evidence="2 3">VKM Ac-666</strain>
    </source>
</reference>
<accession>A0A5M7BZ46</accession>
<evidence type="ECO:0000313" key="3">
    <source>
        <dbReference type="Proteomes" id="UP000323946"/>
    </source>
</evidence>
<dbReference type="RefSeq" id="WP_150066255.1">
    <property type="nucleotide sequence ID" value="NZ_VWPH01000004.1"/>
</dbReference>
<organism evidence="2 3">
    <name type="scientific">Saccharopolyspora hirsuta</name>
    <dbReference type="NCBI Taxonomy" id="1837"/>
    <lineage>
        <taxon>Bacteria</taxon>
        <taxon>Bacillati</taxon>
        <taxon>Actinomycetota</taxon>
        <taxon>Actinomycetes</taxon>
        <taxon>Pseudonocardiales</taxon>
        <taxon>Pseudonocardiaceae</taxon>
        <taxon>Saccharopolyspora</taxon>
    </lineage>
</organism>
<gene>
    <name evidence="2" type="ORF">F1721_09675</name>
</gene>
<dbReference type="GO" id="GO:0032259">
    <property type="term" value="P:methylation"/>
    <property type="evidence" value="ECO:0007669"/>
    <property type="project" value="UniProtKB-KW"/>
</dbReference>
<dbReference type="Pfam" id="PF13578">
    <property type="entry name" value="Methyltransf_24"/>
    <property type="match status" value="1"/>
</dbReference>
<proteinExistence type="predicted"/>
<dbReference type="GO" id="GO:0008168">
    <property type="term" value="F:methyltransferase activity"/>
    <property type="evidence" value="ECO:0007669"/>
    <property type="project" value="UniProtKB-KW"/>
</dbReference>
<dbReference type="AlphaFoldDB" id="A0A5M7BZ46"/>
<dbReference type="SUPFAM" id="SSF53335">
    <property type="entry name" value="S-adenosyl-L-methionine-dependent methyltransferases"/>
    <property type="match status" value="1"/>
</dbReference>
<dbReference type="InterPro" id="IPR029063">
    <property type="entry name" value="SAM-dependent_MTases_sf"/>
</dbReference>
<dbReference type="OrthoDB" id="2469560at2"/>
<keyword evidence="2" id="KW-0489">Methyltransferase</keyword>
<dbReference type="Gene3D" id="3.40.50.150">
    <property type="entry name" value="Vaccinia Virus protein VP39"/>
    <property type="match status" value="1"/>
</dbReference>
<evidence type="ECO:0000256" key="1">
    <source>
        <dbReference type="SAM" id="Coils"/>
    </source>
</evidence>
<dbReference type="Proteomes" id="UP000323946">
    <property type="component" value="Unassembled WGS sequence"/>
</dbReference>
<keyword evidence="3" id="KW-1185">Reference proteome</keyword>
<keyword evidence="2" id="KW-0808">Transferase</keyword>
<comment type="caution">
    <text evidence="2">The sequence shown here is derived from an EMBL/GenBank/DDBJ whole genome shotgun (WGS) entry which is preliminary data.</text>
</comment>